<reference evidence="2 3" key="1">
    <citation type="submission" date="2017-02" db="EMBL/GenBank/DDBJ databases">
        <title>Genomes of Trichoderma spp. with biocontrol activity.</title>
        <authorList>
            <person name="Gardiner D."/>
            <person name="Kazan K."/>
            <person name="Vos C."/>
            <person name="Harvey P."/>
        </authorList>
    </citation>
    <scope>NUCLEOTIDE SEQUENCE [LARGE SCALE GENOMIC DNA]</scope>
    <source>
        <strain evidence="2 3">A5MH</strain>
    </source>
</reference>
<feature type="chain" id="PRO_5014345311" evidence="1">
    <location>
        <begin position="18"/>
        <end position="55"/>
    </location>
</feature>
<evidence type="ECO:0000256" key="1">
    <source>
        <dbReference type="SAM" id="SignalP"/>
    </source>
</evidence>
<accession>A0A2K0T371</accession>
<keyword evidence="1" id="KW-0732">Signal</keyword>
<evidence type="ECO:0000313" key="2">
    <source>
        <dbReference type="EMBL" id="PNP39979.1"/>
    </source>
</evidence>
<gene>
    <name evidence="2" type="ORF">TGAMA5MH_08245</name>
</gene>
<dbReference type="EMBL" id="MTYH01000074">
    <property type="protein sequence ID" value="PNP39979.1"/>
    <property type="molecule type" value="Genomic_DNA"/>
</dbReference>
<comment type="caution">
    <text evidence="2">The sequence shown here is derived from an EMBL/GenBank/DDBJ whole genome shotgun (WGS) entry which is preliminary data.</text>
</comment>
<dbReference type="AlphaFoldDB" id="A0A2K0T371"/>
<feature type="signal peptide" evidence="1">
    <location>
        <begin position="1"/>
        <end position="17"/>
    </location>
</feature>
<dbReference type="Proteomes" id="UP000236546">
    <property type="component" value="Unassembled WGS sequence"/>
</dbReference>
<evidence type="ECO:0000313" key="3">
    <source>
        <dbReference type="Proteomes" id="UP000236546"/>
    </source>
</evidence>
<protein>
    <submittedName>
        <fullName evidence="2">Uncharacterized protein</fullName>
    </submittedName>
</protein>
<name>A0A2K0T371_9HYPO</name>
<organism evidence="2 3">
    <name type="scientific">Trichoderma gamsii</name>
    <dbReference type="NCBI Taxonomy" id="398673"/>
    <lineage>
        <taxon>Eukaryota</taxon>
        <taxon>Fungi</taxon>
        <taxon>Dikarya</taxon>
        <taxon>Ascomycota</taxon>
        <taxon>Pezizomycotina</taxon>
        <taxon>Sordariomycetes</taxon>
        <taxon>Hypocreomycetidae</taxon>
        <taxon>Hypocreales</taxon>
        <taxon>Hypocreaceae</taxon>
        <taxon>Trichoderma</taxon>
    </lineage>
</organism>
<proteinExistence type="predicted"/>
<sequence length="55" mass="6133">MRFINLILAASLPLISALESRIFSSYDGTTYVYDYVPARGDNSNIPSTPWVSFDS</sequence>